<dbReference type="SUPFAM" id="SSF55811">
    <property type="entry name" value="Nudix"/>
    <property type="match status" value="1"/>
</dbReference>
<evidence type="ECO:0000313" key="18">
    <source>
        <dbReference type="EMBL" id="GAA0228231.1"/>
    </source>
</evidence>
<dbReference type="InterPro" id="IPR047127">
    <property type="entry name" value="MutT-like"/>
</dbReference>
<evidence type="ECO:0000259" key="17">
    <source>
        <dbReference type="PROSITE" id="PS51462"/>
    </source>
</evidence>
<protein>
    <recommendedName>
        <fullName evidence="13">8-oxo-dGTP diphosphatase</fullName>
        <ecNumber evidence="12">3.6.1.55</ecNumber>
    </recommendedName>
    <alternativeName>
        <fullName evidence="16">7,8-dihydro-8-oxoguanine-triphosphatase</fullName>
    </alternativeName>
    <alternativeName>
        <fullName evidence="15">Mutator protein MutT</fullName>
    </alternativeName>
    <alternativeName>
        <fullName evidence="14">dGTP pyrophosphohydrolase</fullName>
    </alternativeName>
</protein>
<feature type="domain" description="Nudix hydrolase" evidence="17">
    <location>
        <begin position="1"/>
        <end position="128"/>
    </location>
</feature>
<keyword evidence="7" id="KW-0378">Hydrolase</keyword>
<organism evidence="18 19">
    <name type="scientific">Methylophaga marina</name>
    <dbReference type="NCBI Taxonomy" id="45495"/>
    <lineage>
        <taxon>Bacteria</taxon>
        <taxon>Pseudomonadati</taxon>
        <taxon>Pseudomonadota</taxon>
        <taxon>Gammaproteobacteria</taxon>
        <taxon>Thiotrichales</taxon>
        <taxon>Piscirickettsiaceae</taxon>
        <taxon>Methylophaga</taxon>
    </lineage>
</organism>
<keyword evidence="8" id="KW-0460">Magnesium</keyword>
<evidence type="ECO:0000313" key="19">
    <source>
        <dbReference type="Proteomes" id="UP001501476"/>
    </source>
</evidence>
<comment type="cofactor">
    <cofactor evidence="1">
        <name>Mg(2+)</name>
        <dbReference type="ChEBI" id="CHEBI:18420"/>
    </cofactor>
</comment>
<keyword evidence="4" id="KW-0235">DNA replication</keyword>
<accession>A0ABP3DBM7</accession>
<keyword evidence="5" id="KW-0479">Metal-binding</keyword>
<evidence type="ECO:0000256" key="1">
    <source>
        <dbReference type="ARBA" id="ARBA00001946"/>
    </source>
</evidence>
<evidence type="ECO:0000256" key="4">
    <source>
        <dbReference type="ARBA" id="ARBA00022705"/>
    </source>
</evidence>
<dbReference type="EMBL" id="BAAADG010000006">
    <property type="protein sequence ID" value="GAA0228231.1"/>
    <property type="molecule type" value="Genomic_DNA"/>
</dbReference>
<keyword evidence="3" id="KW-0515">Mutator protein</keyword>
<name>A0ABP3DBM7_9GAMM</name>
<keyword evidence="19" id="KW-1185">Reference proteome</keyword>
<evidence type="ECO:0000256" key="11">
    <source>
        <dbReference type="ARBA" id="ARBA00036904"/>
    </source>
</evidence>
<gene>
    <name evidence="18" type="ORF">GCM10008964_19550</name>
</gene>
<evidence type="ECO:0000256" key="2">
    <source>
        <dbReference type="ARBA" id="ARBA00005582"/>
    </source>
</evidence>
<dbReference type="NCBIfam" id="TIGR00586">
    <property type="entry name" value="mutt"/>
    <property type="match status" value="1"/>
</dbReference>
<evidence type="ECO:0000256" key="8">
    <source>
        <dbReference type="ARBA" id="ARBA00022842"/>
    </source>
</evidence>
<evidence type="ECO:0000256" key="16">
    <source>
        <dbReference type="ARBA" id="ARBA00042798"/>
    </source>
</evidence>
<evidence type="ECO:0000256" key="9">
    <source>
        <dbReference type="ARBA" id="ARBA00023204"/>
    </source>
</evidence>
<dbReference type="InterPro" id="IPR020476">
    <property type="entry name" value="Nudix_hydrolase"/>
</dbReference>
<dbReference type="InterPro" id="IPR029119">
    <property type="entry name" value="MutY_C"/>
</dbReference>
<evidence type="ECO:0000256" key="7">
    <source>
        <dbReference type="ARBA" id="ARBA00022801"/>
    </source>
</evidence>
<dbReference type="PROSITE" id="PS51462">
    <property type="entry name" value="NUDIX"/>
    <property type="match status" value="1"/>
</dbReference>
<dbReference type="Proteomes" id="UP001501476">
    <property type="component" value="Unassembled WGS sequence"/>
</dbReference>
<dbReference type="RefSeq" id="WP_286305693.1">
    <property type="nucleotide sequence ID" value="NZ_AP027741.1"/>
</dbReference>
<dbReference type="InterPro" id="IPR003561">
    <property type="entry name" value="Mutator_MutT"/>
</dbReference>
<comment type="catalytic activity">
    <reaction evidence="10">
        <text>8-oxo-dGTP + H2O = 8-oxo-dGMP + diphosphate + H(+)</text>
        <dbReference type="Rhea" id="RHEA:31575"/>
        <dbReference type="ChEBI" id="CHEBI:15377"/>
        <dbReference type="ChEBI" id="CHEBI:15378"/>
        <dbReference type="ChEBI" id="CHEBI:33019"/>
        <dbReference type="ChEBI" id="CHEBI:63224"/>
        <dbReference type="ChEBI" id="CHEBI:77896"/>
        <dbReference type="EC" id="3.6.1.55"/>
    </reaction>
</comment>
<comment type="caution">
    <text evidence="18">The sequence shown here is derived from an EMBL/GenBank/DDBJ whole genome shotgun (WGS) entry which is preliminary data.</text>
</comment>
<keyword evidence="6" id="KW-0227">DNA damage</keyword>
<sequence>MSQIHVAVAVIVQQKEVLIALRKPDQHQGNLWEFPGGKVESGETVQQALTREIKEELAIDILRAEPLIEHSHDYGDKSVLLDVWWIDAFDGTPTGHEGQTIKWVDIAALDYYEFPAANKIIVTAIQQQLNTTQAV</sequence>
<evidence type="ECO:0000256" key="6">
    <source>
        <dbReference type="ARBA" id="ARBA00022763"/>
    </source>
</evidence>
<evidence type="ECO:0000256" key="13">
    <source>
        <dbReference type="ARBA" id="ARBA00040794"/>
    </source>
</evidence>
<comment type="catalytic activity">
    <reaction evidence="11">
        <text>8-oxo-GTP + H2O = 8-oxo-GMP + diphosphate + H(+)</text>
        <dbReference type="Rhea" id="RHEA:67616"/>
        <dbReference type="ChEBI" id="CHEBI:15377"/>
        <dbReference type="ChEBI" id="CHEBI:15378"/>
        <dbReference type="ChEBI" id="CHEBI:33019"/>
        <dbReference type="ChEBI" id="CHEBI:143553"/>
        <dbReference type="ChEBI" id="CHEBI:145694"/>
    </reaction>
</comment>
<evidence type="ECO:0000256" key="5">
    <source>
        <dbReference type="ARBA" id="ARBA00022723"/>
    </source>
</evidence>
<evidence type="ECO:0000256" key="15">
    <source>
        <dbReference type="ARBA" id="ARBA00041979"/>
    </source>
</evidence>
<evidence type="ECO:0000256" key="14">
    <source>
        <dbReference type="ARBA" id="ARBA00041592"/>
    </source>
</evidence>
<dbReference type="InterPro" id="IPR015797">
    <property type="entry name" value="NUDIX_hydrolase-like_dom_sf"/>
</dbReference>
<dbReference type="PANTHER" id="PTHR47707">
    <property type="entry name" value="8-OXO-DGTP DIPHOSPHATASE"/>
    <property type="match status" value="1"/>
</dbReference>
<dbReference type="PRINTS" id="PR00502">
    <property type="entry name" value="NUDIXFAMILY"/>
</dbReference>
<reference evidence="19" key="1">
    <citation type="journal article" date="2019" name="Int. J. Syst. Evol. Microbiol.">
        <title>The Global Catalogue of Microorganisms (GCM) 10K type strain sequencing project: providing services to taxonomists for standard genome sequencing and annotation.</title>
        <authorList>
            <consortium name="The Broad Institute Genomics Platform"/>
            <consortium name="The Broad Institute Genome Sequencing Center for Infectious Disease"/>
            <person name="Wu L."/>
            <person name="Ma J."/>
        </authorList>
    </citation>
    <scope>NUCLEOTIDE SEQUENCE [LARGE SCALE GENOMIC DNA]</scope>
    <source>
        <strain evidence="19">JCM 6886</strain>
    </source>
</reference>
<dbReference type="EC" id="3.6.1.55" evidence="12"/>
<dbReference type="InterPro" id="IPR000086">
    <property type="entry name" value="NUDIX_hydrolase_dom"/>
</dbReference>
<dbReference type="PANTHER" id="PTHR47707:SF1">
    <property type="entry name" value="NUDIX HYDROLASE FAMILY PROTEIN"/>
    <property type="match status" value="1"/>
</dbReference>
<evidence type="ECO:0000256" key="12">
    <source>
        <dbReference type="ARBA" id="ARBA00038905"/>
    </source>
</evidence>
<evidence type="ECO:0000256" key="10">
    <source>
        <dbReference type="ARBA" id="ARBA00035861"/>
    </source>
</evidence>
<keyword evidence="9" id="KW-0234">DNA repair</keyword>
<comment type="similarity">
    <text evidence="2">Belongs to the Nudix hydrolase family.</text>
</comment>
<proteinExistence type="inferred from homology"/>
<dbReference type="CDD" id="cd03425">
    <property type="entry name" value="NUDIX_MutT_NudA_like"/>
    <property type="match status" value="1"/>
</dbReference>
<evidence type="ECO:0000256" key="3">
    <source>
        <dbReference type="ARBA" id="ARBA00022457"/>
    </source>
</evidence>
<dbReference type="Pfam" id="PF14815">
    <property type="entry name" value="NUDIX_4"/>
    <property type="match status" value="1"/>
</dbReference>
<dbReference type="Gene3D" id="3.90.79.10">
    <property type="entry name" value="Nucleoside Triphosphate Pyrophosphohydrolase"/>
    <property type="match status" value="1"/>
</dbReference>